<evidence type="ECO:0000256" key="8">
    <source>
        <dbReference type="ARBA" id="ARBA00023274"/>
    </source>
</evidence>
<dbReference type="STRING" id="666510.ASAC_1473"/>
<evidence type="ECO:0000259" key="12">
    <source>
        <dbReference type="SMART" id="SM00963"/>
    </source>
</evidence>
<dbReference type="Pfam" id="PF00448">
    <property type="entry name" value="SRP54"/>
    <property type="match status" value="1"/>
</dbReference>
<evidence type="ECO:0000256" key="2">
    <source>
        <dbReference type="ARBA" id="ARBA00022490"/>
    </source>
</evidence>
<dbReference type="HOGENOM" id="CLU_009301_6_0_2"/>
<dbReference type="SMART" id="SM00382">
    <property type="entry name" value="AAA"/>
    <property type="match status" value="1"/>
</dbReference>
<dbReference type="AlphaFoldDB" id="D9PZ91"/>
<dbReference type="InterPro" id="IPR004125">
    <property type="entry name" value="Signal_recog_particle_SRP54_M"/>
</dbReference>
<dbReference type="KEGG" id="asc:ASAC_1473"/>
<dbReference type="InterPro" id="IPR042101">
    <property type="entry name" value="SRP54_N_sf"/>
</dbReference>
<feature type="domain" description="Signal recognition particle SRP54 helical bundle" evidence="12">
    <location>
        <begin position="1"/>
        <end position="82"/>
    </location>
</feature>
<dbReference type="FunCoup" id="D9PZ91">
    <property type="interactions" value="207"/>
</dbReference>
<organism evidence="13 14">
    <name type="scientific">Acidilobus saccharovorans (strain DSM 16705 / JCM 18335 / VKM B-2471 / 345-15)</name>
    <dbReference type="NCBI Taxonomy" id="666510"/>
    <lineage>
        <taxon>Archaea</taxon>
        <taxon>Thermoproteota</taxon>
        <taxon>Thermoprotei</taxon>
        <taxon>Acidilobales</taxon>
        <taxon>Acidilobaceae</taxon>
        <taxon>Acidilobus</taxon>
    </lineage>
</organism>
<dbReference type="PANTHER" id="PTHR11564:SF5">
    <property type="entry name" value="SIGNAL RECOGNITION PARTICLE SUBUNIT SRP54"/>
    <property type="match status" value="1"/>
</dbReference>
<dbReference type="GO" id="GO:0048500">
    <property type="term" value="C:signal recognition particle"/>
    <property type="evidence" value="ECO:0007669"/>
    <property type="project" value="UniProtKB-UniRule"/>
</dbReference>
<sequence>MLEGLREAVRKFLGGGSTYKDSVEEFIRDLQRELIRADVNVALVKRLSDAIRQRALEQEPPPGVSRRDWFLKIVYEELVKVFGGEEPPSVEPRKVPWVILLVGVQGSGKTTTAGKLARFYSARGYRVGLVETDTYRPGALEQLRTLAQMSGALFYGEPAGRAEEIASRGVKELESRGAQVIIVDTAGRHGYGDEQALLDEMRRIADAVSPDEVALVVDAAIGQRAFDLARRFHEATPIGTIIVTKLDGTAKGGGVLSAVAATGARVKFVGTGEKVDELEPFDPQGFVSRIMGLGDIRSLLERVREAEAEERAVKVVEEDIEKGRVNMRTIYAQLKSIRRLGPLSRVLEMLPLSTLPVKVGDEQVKLGEEKINKWLHIIESMTYEELDDPDIIDRSRMRRIAVGSGTTVNDVKELLAYYKSVKAVVKRLKRDRSLLRRFGLQAGE</sequence>
<dbReference type="InParanoid" id="D9PZ91"/>
<comment type="subunit">
    <text evidence="9">Part of the signal recognition particle protein translocation system, which is composed of SRP and FtsY. Archaeal SRP consists of a 7S RNA molecule of 300 nucleotides and two protein subunits: SRP54 and SRP19.</text>
</comment>
<keyword evidence="2 9" id="KW-0963">Cytoplasm</keyword>
<dbReference type="Proteomes" id="UP000000346">
    <property type="component" value="Chromosome"/>
</dbReference>
<dbReference type="eggNOG" id="arCOG01228">
    <property type="taxonomic scope" value="Archaea"/>
</dbReference>
<proteinExistence type="inferred from homology"/>
<keyword evidence="6 9" id="KW-0342">GTP-binding</keyword>
<evidence type="ECO:0000313" key="14">
    <source>
        <dbReference type="Proteomes" id="UP000000346"/>
    </source>
</evidence>
<dbReference type="InterPro" id="IPR000897">
    <property type="entry name" value="SRP54_GTPase_dom"/>
</dbReference>
<dbReference type="HAMAP" id="MF_00306">
    <property type="entry name" value="SRP54"/>
    <property type="match status" value="1"/>
</dbReference>
<gene>
    <name evidence="9" type="primary">srp54</name>
    <name evidence="13" type="ordered locus">ASAC_1473</name>
</gene>
<comment type="function">
    <text evidence="9">Involved in targeting and insertion of nascent membrane proteins into the cytoplasmic membrane. Binds to the hydrophobic signal sequence of the ribosome-nascent chain (RNC) as it emerges from the ribosomes. The SRP-RNC complex is then targeted to the cytoplasmic membrane where it interacts with the SRP receptor FtsY.</text>
</comment>
<dbReference type="GO" id="GO:0005525">
    <property type="term" value="F:GTP binding"/>
    <property type="evidence" value="ECO:0007669"/>
    <property type="project" value="UniProtKB-UniRule"/>
</dbReference>
<comment type="similarity">
    <text evidence="1 9">Belongs to the GTP-binding SRP family. SRP54 subfamily.</text>
</comment>
<comment type="subcellular location">
    <subcellularLocation>
        <location evidence="9">Cytoplasm</location>
    </subcellularLocation>
    <text evidence="9">The SRP-RNC complex is targeted to the cytoplasmic membrane.</text>
</comment>
<feature type="binding site" evidence="9">
    <location>
        <begin position="103"/>
        <end position="110"/>
    </location>
    <ligand>
        <name>GTP</name>
        <dbReference type="ChEBI" id="CHEBI:37565"/>
    </ligand>
</feature>
<dbReference type="GO" id="GO:0003924">
    <property type="term" value="F:GTPase activity"/>
    <property type="evidence" value="ECO:0007669"/>
    <property type="project" value="UniProtKB-UniRule"/>
</dbReference>
<evidence type="ECO:0000256" key="7">
    <source>
        <dbReference type="ARBA" id="ARBA00023135"/>
    </source>
</evidence>
<dbReference type="SMART" id="SM00963">
    <property type="entry name" value="SRP54_N"/>
    <property type="match status" value="1"/>
</dbReference>
<dbReference type="EC" id="3.6.5.4" evidence="9"/>
<evidence type="ECO:0000259" key="10">
    <source>
        <dbReference type="SMART" id="SM00382"/>
    </source>
</evidence>
<evidence type="ECO:0000256" key="4">
    <source>
        <dbReference type="ARBA" id="ARBA00022801"/>
    </source>
</evidence>
<dbReference type="InterPro" id="IPR013822">
    <property type="entry name" value="Signal_recog_particl_SRP54_hlx"/>
</dbReference>
<dbReference type="GO" id="GO:0006614">
    <property type="term" value="P:SRP-dependent cotranslational protein targeting to membrane"/>
    <property type="evidence" value="ECO:0007669"/>
    <property type="project" value="InterPro"/>
</dbReference>
<dbReference type="PANTHER" id="PTHR11564">
    <property type="entry name" value="SIGNAL RECOGNITION PARTICLE 54K PROTEIN SRP54"/>
    <property type="match status" value="1"/>
</dbReference>
<evidence type="ECO:0000256" key="9">
    <source>
        <dbReference type="HAMAP-Rule" id="MF_00306"/>
    </source>
</evidence>
<feature type="binding site" evidence="9">
    <location>
        <begin position="184"/>
        <end position="188"/>
    </location>
    <ligand>
        <name>GTP</name>
        <dbReference type="ChEBI" id="CHEBI:37565"/>
    </ligand>
</feature>
<dbReference type="CDD" id="cd17875">
    <property type="entry name" value="SRP54_G"/>
    <property type="match status" value="1"/>
</dbReference>
<dbReference type="InterPro" id="IPR022941">
    <property type="entry name" value="SRP54"/>
</dbReference>
<comment type="catalytic activity">
    <reaction evidence="9">
        <text>GTP + H2O = GDP + phosphate + H(+)</text>
        <dbReference type="Rhea" id="RHEA:19669"/>
        <dbReference type="ChEBI" id="CHEBI:15377"/>
        <dbReference type="ChEBI" id="CHEBI:15378"/>
        <dbReference type="ChEBI" id="CHEBI:37565"/>
        <dbReference type="ChEBI" id="CHEBI:43474"/>
        <dbReference type="ChEBI" id="CHEBI:58189"/>
        <dbReference type="EC" id="3.6.5.4"/>
    </reaction>
</comment>
<keyword evidence="7 9" id="KW-0733">Signal recognition particle</keyword>
<dbReference type="SMART" id="SM00962">
    <property type="entry name" value="SRP54"/>
    <property type="match status" value="1"/>
</dbReference>
<protein>
    <recommendedName>
        <fullName evidence="9">Signal recognition particle 54 kDa protein</fullName>
        <shortName evidence="9">SRP54</shortName>
        <ecNumber evidence="9">3.6.5.4</ecNumber>
    </recommendedName>
</protein>
<evidence type="ECO:0000256" key="6">
    <source>
        <dbReference type="ARBA" id="ARBA00023134"/>
    </source>
</evidence>
<evidence type="ECO:0000313" key="13">
    <source>
        <dbReference type="EMBL" id="ADL19878.1"/>
    </source>
</evidence>
<dbReference type="Gene3D" id="1.10.260.30">
    <property type="entry name" value="Signal recognition particle, SRP54 subunit, M-domain"/>
    <property type="match status" value="1"/>
</dbReference>
<evidence type="ECO:0000259" key="11">
    <source>
        <dbReference type="SMART" id="SM00962"/>
    </source>
</evidence>
<keyword evidence="3 9" id="KW-0547">Nucleotide-binding</keyword>
<feature type="binding site" evidence="9">
    <location>
        <begin position="244"/>
        <end position="247"/>
    </location>
    <ligand>
        <name>GTP</name>
        <dbReference type="ChEBI" id="CHEBI:37565"/>
    </ligand>
</feature>
<dbReference type="Gene3D" id="1.20.120.140">
    <property type="entry name" value="Signal recognition particle SRP54, nucleotide-binding domain"/>
    <property type="match status" value="1"/>
</dbReference>
<evidence type="ECO:0000256" key="5">
    <source>
        <dbReference type="ARBA" id="ARBA00022884"/>
    </source>
</evidence>
<dbReference type="InterPro" id="IPR027417">
    <property type="entry name" value="P-loop_NTPase"/>
</dbReference>
<dbReference type="Gene3D" id="3.40.50.300">
    <property type="entry name" value="P-loop containing nucleotide triphosphate hydrolases"/>
    <property type="match status" value="1"/>
</dbReference>
<dbReference type="EMBL" id="CP001742">
    <property type="protein sequence ID" value="ADL19878.1"/>
    <property type="molecule type" value="Genomic_DNA"/>
</dbReference>
<reference evidence="13 14" key="1">
    <citation type="journal article" date="2010" name="Appl. Environ. Microbiol.">
        <title>The genome sequence of the crenarchaeon Acidilobus saccharovorans supports a new order, Acidilobales, and suggests an important ecological role in terrestrial acidic hot springs.</title>
        <authorList>
            <person name="Mardanov A.V."/>
            <person name="Svetlitchnyi V.A."/>
            <person name="Beletsky A.V."/>
            <person name="Prokofeva M.I."/>
            <person name="Bonch-Osmolovskaya E.A."/>
            <person name="Ravin N.V."/>
            <person name="Skryabin K.G."/>
        </authorList>
    </citation>
    <scope>NUCLEOTIDE SEQUENCE [LARGE SCALE GENOMIC DNA]</scope>
    <source>
        <strain evidence="14">DSM 16705 / JCM 18335 / VKM B-2471 / 345-15</strain>
    </source>
</reference>
<keyword evidence="5 9" id="KW-0694">RNA-binding</keyword>
<name>D9PZ91_ACIS3</name>
<dbReference type="RefSeq" id="WP_013267390.1">
    <property type="nucleotide sequence ID" value="NC_014374.1"/>
</dbReference>
<dbReference type="SUPFAM" id="SSF47446">
    <property type="entry name" value="Signal peptide-binding domain"/>
    <property type="match status" value="1"/>
</dbReference>
<accession>D9PZ91</accession>
<dbReference type="InterPro" id="IPR003593">
    <property type="entry name" value="AAA+_ATPase"/>
</dbReference>
<feature type="domain" description="AAA+ ATPase" evidence="10">
    <location>
        <begin position="95"/>
        <end position="273"/>
    </location>
</feature>
<feature type="domain" description="SRP54-type proteins GTP-binding" evidence="11">
    <location>
        <begin position="96"/>
        <end position="292"/>
    </location>
</feature>
<dbReference type="GO" id="GO:0008312">
    <property type="term" value="F:7S RNA binding"/>
    <property type="evidence" value="ECO:0007669"/>
    <property type="project" value="UniProtKB-UniRule"/>
</dbReference>
<dbReference type="Pfam" id="PF02978">
    <property type="entry name" value="SRP_SPB"/>
    <property type="match status" value="1"/>
</dbReference>
<dbReference type="InterPro" id="IPR036891">
    <property type="entry name" value="Signal_recog_part_SRP54_M_sf"/>
</dbReference>
<dbReference type="Pfam" id="PF02881">
    <property type="entry name" value="SRP54_N"/>
    <property type="match status" value="1"/>
</dbReference>
<evidence type="ECO:0000256" key="1">
    <source>
        <dbReference type="ARBA" id="ARBA00005450"/>
    </source>
</evidence>
<keyword evidence="14" id="KW-1185">Reference proteome</keyword>
<keyword evidence="8 9" id="KW-0687">Ribonucleoprotein</keyword>
<evidence type="ECO:0000256" key="3">
    <source>
        <dbReference type="ARBA" id="ARBA00022741"/>
    </source>
</evidence>
<dbReference type="SUPFAM" id="SSF52540">
    <property type="entry name" value="P-loop containing nucleoside triphosphate hydrolases"/>
    <property type="match status" value="1"/>
</dbReference>
<comment type="domain">
    <text evidence="9">Composed of three domains: the N-terminal N domain, which is responsible for interactions with the ribosome, the central G domain, which binds GTP, and the C-terminal M domain, which binds the RNA and the signal sequence of the RNC.</text>
</comment>
<dbReference type="GeneID" id="9499732"/>
<dbReference type="InterPro" id="IPR036225">
    <property type="entry name" value="SRP/SRP_N"/>
</dbReference>
<keyword evidence="4 9" id="KW-0378">Hydrolase</keyword>
<dbReference type="SUPFAM" id="SSF47364">
    <property type="entry name" value="Domain of the SRP/SRP receptor G-proteins"/>
    <property type="match status" value="1"/>
</dbReference>